<dbReference type="Proteomes" id="UP000281192">
    <property type="component" value="Chromosome"/>
</dbReference>
<evidence type="ECO:0000313" key="2">
    <source>
        <dbReference type="EMBL" id="AYV46248.1"/>
    </source>
</evidence>
<evidence type="ECO:0000313" key="3">
    <source>
        <dbReference type="EMBL" id="PLR09968.1"/>
    </source>
</evidence>
<dbReference type="Pfam" id="PF00733">
    <property type="entry name" value="Asn_synthase"/>
    <property type="match status" value="1"/>
</dbReference>
<dbReference type="GO" id="GO:0006529">
    <property type="term" value="P:asparagine biosynthetic process"/>
    <property type="evidence" value="ECO:0007669"/>
    <property type="project" value="InterPro"/>
</dbReference>
<organism evidence="3 4">
    <name type="scientific">Caulobacter flavus</name>
    <dbReference type="NCBI Taxonomy" id="1679497"/>
    <lineage>
        <taxon>Bacteria</taxon>
        <taxon>Pseudomonadati</taxon>
        <taxon>Pseudomonadota</taxon>
        <taxon>Alphaproteobacteria</taxon>
        <taxon>Caulobacterales</taxon>
        <taxon>Caulobacteraceae</taxon>
        <taxon>Caulobacter</taxon>
    </lineage>
</organism>
<dbReference type="Proteomes" id="UP000234483">
    <property type="component" value="Unassembled WGS sequence"/>
</dbReference>
<name>A0A2N5CQ87_9CAUL</name>
<dbReference type="OrthoDB" id="7053173at2"/>
<keyword evidence="5" id="KW-1185">Reference proteome</keyword>
<sequence length="581" mass="62893">MDGYVLLSPAATKAAQSTLARNGWTKARATSSAALFVRPYTPVRDFGSAWIVGDLYSRGAPGPAPAVLEPKTTTASPEAVVEALLSGWWGRYVALFPHEAAAFRDPSGHIDCFTWRLADGWAAASEPPDALPVEAWPLDLAIDWDGLASAIEDPFASGMVTGLRGLSPLAPGGLRRLGASPPDRQMWRPATFAGRPHASYEASRDAVRSAVREVLQAEASHGGPLLAEISGGVDSAIVATTLASIGASERTRFINFHIADPTGDERPFARAVANQAKIGLEEIAKPELWLDAGALGALPVGFRPSLNGIDRHYDGGVAEQAMLAGASRILTGQGGDMVFFQAPSPKVIGELWGRWTRRPRADPLWRQLEDAARWNRRSVWSLLGEAIRDAARPSATGAFRHPWLEEALAPAKRAQVRMLARSQAFHGASLRGRQTRLIHPLLHQPVLEAILATPVVDLARHGRGRFLARDAFGDQLPAVVGNRRSKGDLTAYYGRMVVRSLPALTPFLLDGRLVQQRLVDRAALETLFDPDRLIYQGDYPRLFEIIALEAFVRHWEGRLGSLAAASAGRERRAANHGRTSA</sequence>
<gene>
    <name evidence="2" type="ORF">C1707_08265</name>
    <name evidence="3" type="ORF">CFHF_17930</name>
</gene>
<dbReference type="RefSeq" id="WP_101714356.1">
    <property type="nucleotide sequence ID" value="NZ_CP026100.1"/>
</dbReference>
<evidence type="ECO:0000313" key="5">
    <source>
        <dbReference type="Proteomes" id="UP000281192"/>
    </source>
</evidence>
<dbReference type="KEGG" id="cfh:C1707_08265"/>
<dbReference type="GO" id="GO:0004066">
    <property type="term" value="F:asparagine synthase (glutamine-hydrolyzing) activity"/>
    <property type="evidence" value="ECO:0007669"/>
    <property type="project" value="InterPro"/>
</dbReference>
<evidence type="ECO:0000259" key="1">
    <source>
        <dbReference type="Pfam" id="PF00733"/>
    </source>
</evidence>
<proteinExistence type="predicted"/>
<reference evidence="2 5" key="2">
    <citation type="submission" date="2018-01" db="EMBL/GenBank/DDBJ databases">
        <title>Complete genome sequence of Caulobacter flavus RHGG3.</title>
        <authorList>
            <person name="Yang E."/>
        </authorList>
    </citation>
    <scope>NUCLEOTIDE SEQUENCE [LARGE SCALE GENOMIC DNA]</scope>
    <source>
        <strain evidence="2 5">RHGG3</strain>
    </source>
</reference>
<dbReference type="InterPro" id="IPR001962">
    <property type="entry name" value="Asn_synthase"/>
</dbReference>
<feature type="domain" description="Asparagine synthetase" evidence="1">
    <location>
        <begin position="207"/>
        <end position="532"/>
    </location>
</feature>
<evidence type="ECO:0000313" key="4">
    <source>
        <dbReference type="Proteomes" id="UP000234483"/>
    </source>
</evidence>
<dbReference type="EMBL" id="PJRQ01000039">
    <property type="protein sequence ID" value="PLR09968.1"/>
    <property type="molecule type" value="Genomic_DNA"/>
</dbReference>
<protein>
    <recommendedName>
        <fullName evidence="1">Asparagine synthetase domain-containing protein</fullName>
    </recommendedName>
</protein>
<accession>A0A2N5CQ87</accession>
<dbReference type="SUPFAM" id="SSF52402">
    <property type="entry name" value="Adenine nucleotide alpha hydrolases-like"/>
    <property type="match status" value="1"/>
</dbReference>
<reference evidence="3 4" key="1">
    <citation type="submission" date="2017-12" db="EMBL/GenBank/DDBJ databases">
        <title>The genome sequence of Caulobacter flavus CGMCC1 15093.</title>
        <authorList>
            <person name="Gao J."/>
            <person name="Mao X."/>
            <person name="Sun J."/>
        </authorList>
    </citation>
    <scope>NUCLEOTIDE SEQUENCE [LARGE SCALE GENOMIC DNA]</scope>
    <source>
        <strain evidence="3 4">CGMCC1 15093</strain>
    </source>
</reference>
<dbReference type="AlphaFoldDB" id="A0A2N5CQ87"/>
<dbReference type="Gene3D" id="3.40.50.620">
    <property type="entry name" value="HUPs"/>
    <property type="match status" value="1"/>
</dbReference>
<dbReference type="InterPro" id="IPR014729">
    <property type="entry name" value="Rossmann-like_a/b/a_fold"/>
</dbReference>
<dbReference type="EMBL" id="CP026100">
    <property type="protein sequence ID" value="AYV46248.1"/>
    <property type="molecule type" value="Genomic_DNA"/>
</dbReference>